<feature type="region of interest" description="Disordered" evidence="1">
    <location>
        <begin position="1"/>
        <end position="67"/>
    </location>
</feature>
<feature type="compositionally biased region" description="Low complexity" evidence="1">
    <location>
        <begin position="41"/>
        <end position="51"/>
    </location>
</feature>
<dbReference type="AlphaFoldDB" id="A0A8T4IEL2"/>
<feature type="compositionally biased region" description="Basic and acidic residues" evidence="1">
    <location>
        <begin position="52"/>
        <end position="67"/>
    </location>
</feature>
<reference evidence="2" key="1">
    <citation type="submission" date="2021-04" db="EMBL/GenBank/DDBJ databases">
        <title>Ouciella asimina sp. nov., isolated from the surface seawater in the hydrothermal field of Okinawa Trough.</title>
        <authorList>
            <person name="Shuang W."/>
        </authorList>
    </citation>
    <scope>NUCLEOTIDE SEQUENCE</scope>
    <source>
        <strain evidence="2">LXI357</strain>
    </source>
</reference>
<dbReference type="Proteomes" id="UP000676996">
    <property type="component" value="Unassembled WGS sequence"/>
</dbReference>
<dbReference type="RefSeq" id="WP_284054713.1">
    <property type="nucleotide sequence ID" value="NZ_JAGRQC010000004.1"/>
</dbReference>
<name>A0A8T4IEL2_9SPHN</name>
<proteinExistence type="predicted"/>
<comment type="caution">
    <text evidence="2">The sequence shown here is derived from an EMBL/GenBank/DDBJ whole genome shotgun (WGS) entry which is preliminary data.</text>
</comment>
<sequence>MSTRKPSDKPLNAQAEKGEVLVDGPDGAANSFTPDAASTSAGRIARAAGKAADQRDEDDKRRDRESD</sequence>
<evidence type="ECO:0000256" key="1">
    <source>
        <dbReference type="SAM" id="MobiDB-lite"/>
    </source>
</evidence>
<evidence type="ECO:0000313" key="3">
    <source>
        <dbReference type="Proteomes" id="UP000676996"/>
    </source>
</evidence>
<gene>
    <name evidence="2" type="ORF">J7S20_13140</name>
</gene>
<accession>A0A8T4IEL2</accession>
<evidence type="ECO:0000313" key="2">
    <source>
        <dbReference type="EMBL" id="MBR0553448.1"/>
    </source>
</evidence>
<protein>
    <submittedName>
        <fullName evidence="2">Uncharacterized protein</fullName>
    </submittedName>
</protein>
<feature type="compositionally biased region" description="Polar residues" evidence="1">
    <location>
        <begin position="30"/>
        <end position="40"/>
    </location>
</feature>
<dbReference type="EMBL" id="JAGRQC010000004">
    <property type="protein sequence ID" value="MBR0553448.1"/>
    <property type="molecule type" value="Genomic_DNA"/>
</dbReference>
<keyword evidence="3" id="KW-1185">Reference proteome</keyword>
<organism evidence="2 3">
    <name type="scientific">Stakelama marina</name>
    <dbReference type="NCBI Taxonomy" id="2826939"/>
    <lineage>
        <taxon>Bacteria</taxon>
        <taxon>Pseudomonadati</taxon>
        <taxon>Pseudomonadota</taxon>
        <taxon>Alphaproteobacteria</taxon>
        <taxon>Sphingomonadales</taxon>
        <taxon>Sphingomonadaceae</taxon>
        <taxon>Stakelama</taxon>
    </lineage>
</organism>